<reference evidence="2" key="2">
    <citation type="journal article" date="2021" name="PeerJ">
        <title>Extensive microbial diversity within the chicken gut microbiome revealed by metagenomics and culture.</title>
        <authorList>
            <person name="Gilroy R."/>
            <person name="Ravi A."/>
            <person name="Getino M."/>
            <person name="Pursley I."/>
            <person name="Horton D.L."/>
            <person name="Alikhan N.F."/>
            <person name="Baker D."/>
            <person name="Gharbi K."/>
            <person name="Hall N."/>
            <person name="Watson M."/>
            <person name="Adriaenssens E.M."/>
            <person name="Foster-Nyarko E."/>
            <person name="Jarju S."/>
            <person name="Secka A."/>
            <person name="Antonio M."/>
            <person name="Oren A."/>
            <person name="Chaudhuri R.R."/>
            <person name="La Ragione R."/>
            <person name="Hildebrand F."/>
            <person name="Pallen M.J."/>
        </authorList>
    </citation>
    <scope>NUCLEOTIDE SEQUENCE</scope>
    <source>
        <strain evidence="2">10532</strain>
    </source>
</reference>
<evidence type="ECO:0000313" key="2">
    <source>
        <dbReference type="EMBL" id="MBO8458116.1"/>
    </source>
</evidence>
<evidence type="ECO:0000313" key="3">
    <source>
        <dbReference type="Proteomes" id="UP000823638"/>
    </source>
</evidence>
<proteinExistence type="predicted"/>
<dbReference type="AlphaFoldDB" id="A0A9D9N2K1"/>
<keyword evidence="1" id="KW-0812">Transmembrane</keyword>
<keyword evidence="1" id="KW-0472">Membrane</keyword>
<gene>
    <name evidence="2" type="ORF">IAA81_07805</name>
</gene>
<reference evidence="2" key="1">
    <citation type="submission" date="2020-10" db="EMBL/GenBank/DDBJ databases">
        <authorList>
            <person name="Gilroy R."/>
        </authorList>
    </citation>
    <scope>NUCLEOTIDE SEQUENCE</scope>
    <source>
        <strain evidence="2">10532</strain>
    </source>
</reference>
<sequence length="156" mass="17803">MKCNKIIERYLTLDKHQMIPFDITLHLLFCKKCRLEVVKLVAAEKTAAEILKTPEEPSCGEVKAILEKARIEQMKKIVNQKSNFFPWILSGVIMVLCFAVFPMLSMGEWGVDVLGNAFVLAFFITAGFCVALYSGIFIATHLDFFIKKYDFKKVAR</sequence>
<feature type="transmembrane region" description="Helical" evidence="1">
    <location>
        <begin position="117"/>
        <end position="146"/>
    </location>
</feature>
<feature type="transmembrane region" description="Helical" evidence="1">
    <location>
        <begin position="84"/>
        <end position="105"/>
    </location>
</feature>
<organism evidence="2 3">
    <name type="scientific">Candidatus Gallitreponema excrementavium</name>
    <dbReference type="NCBI Taxonomy" id="2840840"/>
    <lineage>
        <taxon>Bacteria</taxon>
        <taxon>Pseudomonadati</taxon>
        <taxon>Spirochaetota</taxon>
        <taxon>Spirochaetia</taxon>
        <taxon>Spirochaetales</taxon>
        <taxon>Candidatus Gallitreponema</taxon>
    </lineage>
</organism>
<name>A0A9D9N2K1_9SPIR</name>
<dbReference type="EMBL" id="JADIMM010000089">
    <property type="protein sequence ID" value="MBO8458116.1"/>
    <property type="molecule type" value="Genomic_DNA"/>
</dbReference>
<keyword evidence="1" id="KW-1133">Transmembrane helix</keyword>
<accession>A0A9D9N2K1</accession>
<comment type="caution">
    <text evidence="2">The sequence shown here is derived from an EMBL/GenBank/DDBJ whole genome shotgun (WGS) entry which is preliminary data.</text>
</comment>
<protein>
    <submittedName>
        <fullName evidence="2">Uncharacterized protein</fullName>
    </submittedName>
</protein>
<dbReference type="Proteomes" id="UP000823638">
    <property type="component" value="Unassembled WGS sequence"/>
</dbReference>
<evidence type="ECO:0000256" key="1">
    <source>
        <dbReference type="SAM" id="Phobius"/>
    </source>
</evidence>